<sequence length="318" mass="36663">MVKRLFVSGLGAFITEDSLRKYFETFGELYECVIPSPPRYNALDFGPDNEKIEERSDIRYEPVLDSNEVLDEELDVVKYDEKKFKSFEEYIKKIGDGEGFIKKKRKTCAGYAFITFVFMEGFQKCMEKEDHMIEGLDITVQLAKNDEFGVGENKLESKRLFVSYFPLDKLTAKELKTTFGGFGKITDVEFVSDSEGPLHFCILTFTETEAVDQIIKKSHFVRNTRLFVRRAILRESIKIAEQRLREEETRADIERQHGYAGFIPPTAEQIRQSADQFAANSRRFSQDLQPAGGAYRPLVESQNSSKLLEGYGYGDRNW</sequence>
<evidence type="ECO:0000256" key="2">
    <source>
        <dbReference type="ARBA" id="ARBA00023242"/>
    </source>
</evidence>
<dbReference type="SUPFAM" id="SSF54928">
    <property type="entry name" value="RNA-binding domain, RBD"/>
    <property type="match status" value="2"/>
</dbReference>
<gene>
    <name evidence="6" type="ORF">CAMP_LOCUS7620</name>
</gene>
<dbReference type="Pfam" id="PF00076">
    <property type="entry name" value="RRM_1"/>
    <property type="match status" value="1"/>
</dbReference>
<dbReference type="AlphaFoldDB" id="A0A9P1N011"/>
<dbReference type="PANTHER" id="PTHR48033:SF10">
    <property type="entry name" value="RNA-BINDING PROTEIN SQUID"/>
    <property type="match status" value="1"/>
</dbReference>
<evidence type="ECO:0000256" key="3">
    <source>
        <dbReference type="PROSITE-ProRule" id="PRU00176"/>
    </source>
</evidence>
<dbReference type="EMBL" id="CANHGI010000003">
    <property type="protein sequence ID" value="CAI5444983.1"/>
    <property type="molecule type" value="Genomic_DNA"/>
</dbReference>
<feature type="coiled-coil region" evidence="4">
    <location>
        <begin position="230"/>
        <end position="257"/>
    </location>
</feature>
<organism evidence="6 7">
    <name type="scientific">Caenorhabditis angaria</name>
    <dbReference type="NCBI Taxonomy" id="860376"/>
    <lineage>
        <taxon>Eukaryota</taxon>
        <taxon>Metazoa</taxon>
        <taxon>Ecdysozoa</taxon>
        <taxon>Nematoda</taxon>
        <taxon>Chromadorea</taxon>
        <taxon>Rhabditida</taxon>
        <taxon>Rhabditina</taxon>
        <taxon>Rhabditomorpha</taxon>
        <taxon>Rhabditoidea</taxon>
        <taxon>Rhabditidae</taxon>
        <taxon>Peloderinae</taxon>
        <taxon>Caenorhabditis</taxon>
    </lineage>
</organism>
<evidence type="ECO:0000313" key="6">
    <source>
        <dbReference type="EMBL" id="CAI5444983.1"/>
    </source>
</evidence>
<dbReference type="Proteomes" id="UP001152747">
    <property type="component" value="Unassembled WGS sequence"/>
</dbReference>
<dbReference type="OrthoDB" id="5775724at2759"/>
<keyword evidence="3" id="KW-0694">RNA-binding</keyword>
<dbReference type="GO" id="GO:0003723">
    <property type="term" value="F:RNA binding"/>
    <property type="evidence" value="ECO:0007669"/>
    <property type="project" value="UniProtKB-UniRule"/>
</dbReference>
<dbReference type="SMART" id="SM00360">
    <property type="entry name" value="RRM"/>
    <property type="match status" value="2"/>
</dbReference>
<evidence type="ECO:0000256" key="4">
    <source>
        <dbReference type="SAM" id="Coils"/>
    </source>
</evidence>
<dbReference type="PANTHER" id="PTHR48033">
    <property type="entry name" value="RNA-BINDING (RRM/RBD/RNP MOTIFS) FAMILY PROTEIN"/>
    <property type="match status" value="1"/>
</dbReference>
<dbReference type="PROSITE" id="PS50102">
    <property type="entry name" value="RRM"/>
    <property type="match status" value="1"/>
</dbReference>
<keyword evidence="4" id="KW-0175">Coiled coil</keyword>
<evidence type="ECO:0000256" key="1">
    <source>
        <dbReference type="ARBA" id="ARBA00004123"/>
    </source>
</evidence>
<dbReference type="InterPro" id="IPR000504">
    <property type="entry name" value="RRM_dom"/>
</dbReference>
<dbReference type="GO" id="GO:0010468">
    <property type="term" value="P:regulation of gene expression"/>
    <property type="evidence" value="ECO:0007669"/>
    <property type="project" value="TreeGrafter"/>
</dbReference>
<dbReference type="GO" id="GO:0005654">
    <property type="term" value="C:nucleoplasm"/>
    <property type="evidence" value="ECO:0007669"/>
    <property type="project" value="TreeGrafter"/>
</dbReference>
<keyword evidence="2" id="KW-0539">Nucleus</keyword>
<reference evidence="6" key="1">
    <citation type="submission" date="2022-11" db="EMBL/GenBank/DDBJ databases">
        <authorList>
            <person name="Kikuchi T."/>
        </authorList>
    </citation>
    <scope>NUCLEOTIDE SEQUENCE</scope>
    <source>
        <strain evidence="6">PS1010</strain>
    </source>
</reference>
<proteinExistence type="predicted"/>
<accession>A0A9P1N011</accession>
<keyword evidence="7" id="KW-1185">Reference proteome</keyword>
<comment type="caution">
    <text evidence="6">The sequence shown here is derived from an EMBL/GenBank/DDBJ whole genome shotgun (WGS) entry which is preliminary data.</text>
</comment>
<dbReference type="Gene3D" id="3.30.70.330">
    <property type="match status" value="2"/>
</dbReference>
<dbReference type="InterPro" id="IPR035979">
    <property type="entry name" value="RBD_domain_sf"/>
</dbReference>
<feature type="domain" description="RRM" evidence="5">
    <location>
        <begin position="158"/>
        <end position="244"/>
    </location>
</feature>
<comment type="subcellular location">
    <subcellularLocation>
        <location evidence="1">Nucleus</location>
    </subcellularLocation>
</comment>
<name>A0A9P1N011_9PELO</name>
<evidence type="ECO:0000313" key="7">
    <source>
        <dbReference type="Proteomes" id="UP001152747"/>
    </source>
</evidence>
<dbReference type="GO" id="GO:0000785">
    <property type="term" value="C:chromatin"/>
    <property type="evidence" value="ECO:0007669"/>
    <property type="project" value="TreeGrafter"/>
</dbReference>
<dbReference type="InterPro" id="IPR012677">
    <property type="entry name" value="Nucleotide-bd_a/b_plait_sf"/>
</dbReference>
<protein>
    <recommendedName>
        <fullName evidence="5">RRM domain-containing protein</fullName>
    </recommendedName>
</protein>
<evidence type="ECO:0000259" key="5">
    <source>
        <dbReference type="PROSITE" id="PS50102"/>
    </source>
</evidence>